<dbReference type="EMBL" id="FNDB01000001">
    <property type="protein sequence ID" value="SDG61712.1"/>
    <property type="molecule type" value="Genomic_DNA"/>
</dbReference>
<proteinExistence type="predicted"/>
<dbReference type="InterPro" id="IPR006665">
    <property type="entry name" value="OmpA-like"/>
</dbReference>
<dbReference type="CDD" id="cd07185">
    <property type="entry name" value="OmpA_C-like"/>
    <property type="match status" value="1"/>
</dbReference>
<evidence type="ECO:0000313" key="8">
    <source>
        <dbReference type="Proteomes" id="UP000199274"/>
    </source>
</evidence>
<dbReference type="PANTHER" id="PTHR30329">
    <property type="entry name" value="STATOR ELEMENT OF FLAGELLAR MOTOR COMPLEX"/>
    <property type="match status" value="1"/>
</dbReference>
<dbReference type="InterPro" id="IPR036737">
    <property type="entry name" value="OmpA-like_sf"/>
</dbReference>
<dbReference type="Gene3D" id="3.30.1330.60">
    <property type="entry name" value="OmpA-like domain"/>
    <property type="match status" value="1"/>
</dbReference>
<dbReference type="AlphaFoldDB" id="A0A1G7VPG7"/>
<dbReference type="Proteomes" id="UP000199274">
    <property type="component" value="Unassembled WGS sequence"/>
</dbReference>
<evidence type="ECO:0000256" key="3">
    <source>
        <dbReference type="ARBA" id="ARBA00023237"/>
    </source>
</evidence>
<dbReference type="SUPFAM" id="SSF103088">
    <property type="entry name" value="OmpA-like"/>
    <property type="match status" value="1"/>
</dbReference>
<keyword evidence="2 4" id="KW-0472">Membrane</keyword>
<evidence type="ECO:0000259" key="6">
    <source>
        <dbReference type="PROSITE" id="PS51123"/>
    </source>
</evidence>
<dbReference type="STRING" id="178355.SAMN04488062_101103"/>
<dbReference type="InterPro" id="IPR050330">
    <property type="entry name" value="Bact_OuterMem_StrucFunc"/>
</dbReference>
<dbReference type="PROSITE" id="PS01068">
    <property type="entry name" value="OMPA_1"/>
    <property type="match status" value="1"/>
</dbReference>
<sequence length="85" mass="9206">MANILKNYPNAKFSVEGHTDSDGSDAYNQTLSEDRANVVREALLERGIKGENLNAVGFGEGSPVETNKTAAGKAKNRRTEVILQK</sequence>
<organism evidence="7 8">
    <name type="scientific">Flavobacterium omnivorum</name>
    <dbReference type="NCBI Taxonomy" id="178355"/>
    <lineage>
        <taxon>Bacteria</taxon>
        <taxon>Pseudomonadati</taxon>
        <taxon>Bacteroidota</taxon>
        <taxon>Flavobacteriia</taxon>
        <taxon>Flavobacteriales</taxon>
        <taxon>Flavobacteriaceae</taxon>
        <taxon>Flavobacterium</taxon>
    </lineage>
</organism>
<keyword evidence="8" id="KW-1185">Reference proteome</keyword>
<accession>A0A1G7VPG7</accession>
<feature type="region of interest" description="Disordered" evidence="5">
    <location>
        <begin position="59"/>
        <end position="85"/>
    </location>
</feature>
<keyword evidence="3" id="KW-0998">Cell outer membrane</keyword>
<gene>
    <name evidence="7" type="ORF">SAMN04488062_101103</name>
</gene>
<evidence type="ECO:0000256" key="2">
    <source>
        <dbReference type="ARBA" id="ARBA00023136"/>
    </source>
</evidence>
<dbReference type="GO" id="GO:0009279">
    <property type="term" value="C:cell outer membrane"/>
    <property type="evidence" value="ECO:0007669"/>
    <property type="project" value="UniProtKB-SubCell"/>
</dbReference>
<feature type="region of interest" description="Disordered" evidence="5">
    <location>
        <begin position="1"/>
        <end position="32"/>
    </location>
</feature>
<comment type="subcellular location">
    <subcellularLocation>
        <location evidence="1">Cell outer membrane</location>
    </subcellularLocation>
</comment>
<dbReference type="PANTHER" id="PTHR30329:SF21">
    <property type="entry name" value="LIPOPROTEIN YIAD-RELATED"/>
    <property type="match status" value="1"/>
</dbReference>
<dbReference type="PRINTS" id="PR01023">
    <property type="entry name" value="NAFLGMOTY"/>
</dbReference>
<dbReference type="InterPro" id="IPR006664">
    <property type="entry name" value="OMP_bac"/>
</dbReference>
<dbReference type="PROSITE" id="PS51123">
    <property type="entry name" value="OMPA_2"/>
    <property type="match status" value="1"/>
</dbReference>
<evidence type="ECO:0000313" key="7">
    <source>
        <dbReference type="EMBL" id="SDG61712.1"/>
    </source>
</evidence>
<dbReference type="InterPro" id="IPR006690">
    <property type="entry name" value="OMPA-like_CS"/>
</dbReference>
<feature type="domain" description="OmpA-like" evidence="6">
    <location>
        <begin position="1"/>
        <end position="85"/>
    </location>
</feature>
<reference evidence="8" key="1">
    <citation type="submission" date="2016-10" db="EMBL/GenBank/DDBJ databases">
        <authorList>
            <person name="Varghese N."/>
            <person name="Submissions S."/>
        </authorList>
    </citation>
    <scope>NUCLEOTIDE SEQUENCE [LARGE SCALE GENOMIC DNA]</scope>
    <source>
        <strain evidence="8">CGMCC 1.2747</strain>
    </source>
</reference>
<evidence type="ECO:0000256" key="5">
    <source>
        <dbReference type="SAM" id="MobiDB-lite"/>
    </source>
</evidence>
<dbReference type="PRINTS" id="PR01021">
    <property type="entry name" value="OMPADOMAIN"/>
</dbReference>
<evidence type="ECO:0000256" key="1">
    <source>
        <dbReference type="ARBA" id="ARBA00004442"/>
    </source>
</evidence>
<evidence type="ECO:0000256" key="4">
    <source>
        <dbReference type="PROSITE-ProRule" id="PRU00473"/>
    </source>
</evidence>
<dbReference type="Pfam" id="PF00691">
    <property type="entry name" value="OmpA"/>
    <property type="match status" value="1"/>
</dbReference>
<protein>
    <submittedName>
        <fullName evidence="7">OmpA family protein</fullName>
    </submittedName>
</protein>
<name>A0A1G7VPG7_9FLAO</name>